<keyword evidence="4" id="KW-1185">Reference proteome</keyword>
<dbReference type="SUPFAM" id="SSF52540">
    <property type="entry name" value="P-loop containing nucleoside triphosphate hydrolases"/>
    <property type="match status" value="1"/>
</dbReference>
<organism evidence="3 4">
    <name type="scientific">Phytohabitans houttuyneae</name>
    <dbReference type="NCBI Taxonomy" id="1076126"/>
    <lineage>
        <taxon>Bacteria</taxon>
        <taxon>Bacillati</taxon>
        <taxon>Actinomycetota</taxon>
        <taxon>Actinomycetes</taxon>
        <taxon>Micromonosporales</taxon>
        <taxon>Micromonosporaceae</taxon>
    </lineage>
</organism>
<gene>
    <name evidence="3" type="ORF">Phou_097600</name>
</gene>
<dbReference type="InterPro" id="IPR019734">
    <property type="entry name" value="TPR_rpt"/>
</dbReference>
<dbReference type="InterPro" id="IPR027417">
    <property type="entry name" value="P-loop_NTPase"/>
</dbReference>
<evidence type="ECO:0000256" key="2">
    <source>
        <dbReference type="SAM" id="MobiDB-lite"/>
    </source>
</evidence>
<dbReference type="PANTHER" id="PTHR47691">
    <property type="entry name" value="REGULATOR-RELATED"/>
    <property type="match status" value="1"/>
</dbReference>
<comment type="caution">
    <text evidence="3">The sequence shown here is derived from an EMBL/GenBank/DDBJ whole genome shotgun (WGS) entry which is preliminary data.</text>
</comment>
<protein>
    <submittedName>
        <fullName evidence="3">ATPase</fullName>
    </submittedName>
</protein>
<dbReference type="PRINTS" id="PR00364">
    <property type="entry name" value="DISEASERSIST"/>
</dbReference>
<dbReference type="EMBL" id="BLPF01000004">
    <property type="protein sequence ID" value="GFJ85580.1"/>
    <property type="molecule type" value="Genomic_DNA"/>
</dbReference>
<feature type="region of interest" description="Disordered" evidence="2">
    <location>
        <begin position="370"/>
        <end position="391"/>
    </location>
</feature>
<evidence type="ECO:0000313" key="4">
    <source>
        <dbReference type="Proteomes" id="UP000482800"/>
    </source>
</evidence>
<reference evidence="3 4" key="1">
    <citation type="submission" date="2020-03" db="EMBL/GenBank/DDBJ databases">
        <title>Whole genome shotgun sequence of Phytohabitans houttuyneae NBRC 108639.</title>
        <authorList>
            <person name="Komaki H."/>
            <person name="Tamura T."/>
        </authorList>
    </citation>
    <scope>NUCLEOTIDE SEQUENCE [LARGE SCALE GENOMIC DNA]</scope>
    <source>
        <strain evidence="3 4">NBRC 108639</strain>
    </source>
</reference>
<sequence length="838" mass="91496">MYREQTATAAEPCNILPRDTAGFTGRARELRALVHYVVQRAEAQTIVPVYAIDGMPGVGKTAFAVHAGHMLQEHFRDGQFFVNLHAHTAGQRPVDPGDALSQLLSADGVRPAEIPTALEDRAALWRKRLAGHRALVILDNADSWRQVRPLLPGAGRCLVMITSRYRLSGLVATLAPVNLTLEPLPPEEATALFATMANRHLEPAEASTVDDLVRNCGYLPLAICLLATRLRLEARWPVADLVRELTQAKHALSSMRAEDVTVEAVFGVSYRQLSSAQRRFFRRLGLHPGPDVDRFAAAALDGISPRQAGKCLDALYHQHLLDQPTLGRYRMHDLIREYAIIRAGTASARERDSALARLLDYYRRAAASAGRHLSRPTAPPTASAATDDDLPPLRTRRQAMGWMKAEQANLFACAGLPRARRQVSLLPALSAAMAPYLRLAGPWDQAITLHESAASVPDAAGDQEGRADALRELGVLRRHAGHYPEAERALQQALEIYERIGNALGVADVRTELGGVRWRLGSHDGAAAELRAALATYRSLDLPHGQARALHEMGTALWASGAFAQALEMSDQALRLCEELGDRQGEAEALHQLGGLRQLTEGYPSAIDVQRRALAIYRELGDRLGEAKALTFLGTALSHIGEDDASHEALDLALLIQRDLGDSQGEAHALNYLAAAHIRAGRYPAARQVAIDALALYRKLGYRSGEADVLNHLGVVERLTHDYEPAAQTHERALALFRQVSDELGQSEALSNIGELLLAADEPEAALNHYEQALALARRAHNPNAEANALHGAGRCHKHLDNSENGTDLLRQAQKIYRRIGVKHVANAISELLNECPR</sequence>
<dbReference type="Proteomes" id="UP000482800">
    <property type="component" value="Unassembled WGS sequence"/>
</dbReference>
<dbReference type="Gene3D" id="1.25.40.10">
    <property type="entry name" value="Tetratricopeptide repeat domain"/>
    <property type="match status" value="2"/>
</dbReference>
<evidence type="ECO:0000313" key="3">
    <source>
        <dbReference type="EMBL" id="GFJ85580.1"/>
    </source>
</evidence>
<evidence type="ECO:0000256" key="1">
    <source>
        <dbReference type="PROSITE-ProRule" id="PRU00339"/>
    </source>
</evidence>
<feature type="repeat" description="TPR" evidence="1">
    <location>
        <begin position="747"/>
        <end position="780"/>
    </location>
</feature>
<dbReference type="PROSITE" id="PS50005">
    <property type="entry name" value="TPR"/>
    <property type="match status" value="2"/>
</dbReference>
<dbReference type="GO" id="GO:0043531">
    <property type="term" value="F:ADP binding"/>
    <property type="evidence" value="ECO:0007669"/>
    <property type="project" value="InterPro"/>
</dbReference>
<dbReference type="AlphaFoldDB" id="A0A6V8KQ92"/>
<dbReference type="Gene3D" id="3.40.50.300">
    <property type="entry name" value="P-loop containing nucleotide triphosphate hydrolases"/>
    <property type="match status" value="1"/>
</dbReference>
<dbReference type="Pfam" id="PF13424">
    <property type="entry name" value="TPR_12"/>
    <property type="match status" value="5"/>
</dbReference>
<feature type="repeat" description="TPR" evidence="1">
    <location>
        <begin position="467"/>
        <end position="500"/>
    </location>
</feature>
<keyword evidence="1" id="KW-0802">TPR repeat</keyword>
<dbReference type="InterPro" id="IPR011990">
    <property type="entry name" value="TPR-like_helical_dom_sf"/>
</dbReference>
<dbReference type="SUPFAM" id="SSF48452">
    <property type="entry name" value="TPR-like"/>
    <property type="match status" value="3"/>
</dbReference>
<dbReference type="PANTHER" id="PTHR47691:SF3">
    <property type="entry name" value="HTH-TYPE TRANSCRIPTIONAL REGULATOR RV0890C-RELATED"/>
    <property type="match status" value="1"/>
</dbReference>
<proteinExistence type="predicted"/>
<reference evidence="3 4" key="2">
    <citation type="submission" date="2020-03" db="EMBL/GenBank/DDBJ databases">
        <authorList>
            <person name="Ichikawa N."/>
            <person name="Kimura A."/>
            <person name="Kitahashi Y."/>
            <person name="Uohara A."/>
        </authorList>
    </citation>
    <scope>NUCLEOTIDE SEQUENCE [LARGE SCALE GENOMIC DNA]</scope>
    <source>
        <strain evidence="3 4">NBRC 108639</strain>
    </source>
</reference>
<name>A0A6V8KQ92_9ACTN</name>
<accession>A0A6V8KQ92</accession>
<dbReference type="SMART" id="SM00028">
    <property type="entry name" value="TPR"/>
    <property type="match status" value="9"/>
</dbReference>